<dbReference type="Proteomes" id="UP001185922">
    <property type="component" value="Unassembled WGS sequence"/>
</dbReference>
<keyword evidence="2" id="KW-0560">Oxidoreductase</keyword>
<evidence type="ECO:0000256" key="1">
    <source>
        <dbReference type="ARBA" id="ARBA00006484"/>
    </source>
</evidence>
<dbReference type="PANTHER" id="PTHR44196:SF1">
    <property type="entry name" value="DEHYDROGENASE_REDUCTASE SDR FAMILY MEMBER 7B"/>
    <property type="match status" value="1"/>
</dbReference>
<evidence type="ECO:0000313" key="4">
    <source>
        <dbReference type="EMBL" id="MDV6307102.1"/>
    </source>
</evidence>
<comment type="caution">
    <text evidence="5">The sequence shown here is derived from an EMBL/GenBank/DDBJ whole genome shotgun (WGS) entry which is preliminary data.</text>
</comment>
<evidence type="ECO:0000256" key="2">
    <source>
        <dbReference type="ARBA" id="ARBA00023002"/>
    </source>
</evidence>
<dbReference type="Gene3D" id="3.40.50.720">
    <property type="entry name" value="NAD(P)-binding Rossmann-like Domain"/>
    <property type="match status" value="1"/>
</dbReference>
<dbReference type="PRINTS" id="PR00081">
    <property type="entry name" value="GDHRDH"/>
</dbReference>
<organism evidence="5 7">
    <name type="scientific">Gordonia amicalis</name>
    <dbReference type="NCBI Taxonomy" id="89053"/>
    <lineage>
        <taxon>Bacteria</taxon>
        <taxon>Bacillati</taxon>
        <taxon>Actinomycetota</taxon>
        <taxon>Actinomycetes</taxon>
        <taxon>Mycobacteriales</taxon>
        <taxon>Gordoniaceae</taxon>
        <taxon>Gordonia</taxon>
    </lineage>
</organism>
<dbReference type="EMBL" id="JAWLKI010000006">
    <property type="protein sequence ID" value="MDV6307102.1"/>
    <property type="molecule type" value="Genomic_DNA"/>
</dbReference>
<dbReference type="Proteomes" id="UP001185779">
    <property type="component" value="Unassembled WGS sequence"/>
</dbReference>
<evidence type="ECO:0000313" key="7">
    <source>
        <dbReference type="Proteomes" id="UP001185922"/>
    </source>
</evidence>
<dbReference type="CDD" id="cd05233">
    <property type="entry name" value="SDR_c"/>
    <property type="match status" value="1"/>
</dbReference>
<accession>A0AAE4R909</accession>
<dbReference type="RefSeq" id="WP_024499196.1">
    <property type="nucleotide sequence ID" value="NZ_CP096596.1"/>
</dbReference>
<protein>
    <submittedName>
        <fullName evidence="5">SDR family NAD(P)-dependent oxidoreductase</fullName>
    </submittedName>
</protein>
<dbReference type="InterPro" id="IPR020904">
    <property type="entry name" value="Sc_DH/Rdtase_CS"/>
</dbReference>
<comment type="similarity">
    <text evidence="1 3">Belongs to the short-chain dehydrogenases/reductases (SDR) family.</text>
</comment>
<dbReference type="PROSITE" id="PS00061">
    <property type="entry name" value="ADH_SHORT"/>
    <property type="match status" value="1"/>
</dbReference>
<dbReference type="AlphaFoldDB" id="A0AAE4R909"/>
<gene>
    <name evidence="4" type="ORF">R3P94_07105</name>
    <name evidence="5" type="ORF">R3Q15_14135</name>
</gene>
<evidence type="ECO:0000256" key="3">
    <source>
        <dbReference type="RuleBase" id="RU000363"/>
    </source>
</evidence>
<reference evidence="5 6" key="1">
    <citation type="submission" date="2023-10" db="EMBL/GenBank/DDBJ databases">
        <title>Development of a sustainable strategy for remediation of hydrocarbon-contaminated territories based on the waste exchange concept.</title>
        <authorList>
            <person name="Krivoruchko A."/>
        </authorList>
    </citation>
    <scope>NUCLEOTIDE SEQUENCE</scope>
    <source>
        <strain evidence="4 6">IEGM 1266</strain>
        <strain evidence="5">IEGM 1279</strain>
    </source>
</reference>
<proteinExistence type="inferred from homology"/>
<sequence length="299" mass="31489">MKVSLGLGRLWHPQVTDDRLRRLCAGRPAVITGAASGMGRSLANRLAAAGVPVLLSDVDAQALAETADSAAKNGATVDAAQVDVADTAAVTAYADEVVRRYGAPALVFNNAGITMVASVLDEDDDYARRILAVNFGGVVNGTDAFLRHLHTAGGGRIVNTSSAFGLMGSPAQSAYSASKFATRGYSETVQKQLRDNDSGVRLHIVYPGVVHTAIARRARYVDSAVRDYVTKGFDRRLPGTRPDAAAISILAGVLGNRDRILVGFDAYTLDLGVRILAGALQRPVATMTRPVFRRILGAG</sequence>
<dbReference type="GO" id="GO:0016491">
    <property type="term" value="F:oxidoreductase activity"/>
    <property type="evidence" value="ECO:0007669"/>
    <property type="project" value="UniProtKB-KW"/>
</dbReference>
<evidence type="ECO:0000313" key="6">
    <source>
        <dbReference type="Proteomes" id="UP001185779"/>
    </source>
</evidence>
<name>A0AAE4R909_9ACTN</name>
<dbReference type="PRINTS" id="PR00080">
    <property type="entry name" value="SDRFAMILY"/>
</dbReference>
<dbReference type="EMBL" id="JAWLKH010000014">
    <property type="protein sequence ID" value="MDV6313016.1"/>
    <property type="molecule type" value="Genomic_DNA"/>
</dbReference>
<evidence type="ECO:0000313" key="5">
    <source>
        <dbReference type="EMBL" id="MDV6313016.1"/>
    </source>
</evidence>
<dbReference type="InterPro" id="IPR002347">
    <property type="entry name" value="SDR_fam"/>
</dbReference>
<dbReference type="SUPFAM" id="SSF51735">
    <property type="entry name" value="NAD(P)-binding Rossmann-fold domains"/>
    <property type="match status" value="1"/>
</dbReference>
<dbReference type="InterPro" id="IPR036291">
    <property type="entry name" value="NAD(P)-bd_dom_sf"/>
</dbReference>
<dbReference type="PANTHER" id="PTHR44196">
    <property type="entry name" value="DEHYDROGENASE/REDUCTASE SDR FAMILY MEMBER 7B"/>
    <property type="match status" value="1"/>
</dbReference>
<dbReference type="GO" id="GO:0016020">
    <property type="term" value="C:membrane"/>
    <property type="evidence" value="ECO:0007669"/>
    <property type="project" value="TreeGrafter"/>
</dbReference>
<keyword evidence="6" id="KW-1185">Reference proteome</keyword>
<dbReference type="Pfam" id="PF00106">
    <property type="entry name" value="adh_short"/>
    <property type="match status" value="1"/>
</dbReference>